<comment type="caution">
    <text evidence="1">The sequence shown here is derived from an EMBL/GenBank/DDBJ whole genome shotgun (WGS) entry which is preliminary data.</text>
</comment>
<dbReference type="VEuPathDB" id="FungiDB:RhiirA1_462777"/>
<reference evidence="1 2" key="2">
    <citation type="submission" date="2017-10" db="EMBL/GenBank/DDBJ databases">
        <title>Genome analyses suggest a sexual origin of heterokaryosis in a supposedly ancient asexual fungus.</title>
        <authorList>
            <person name="Corradi N."/>
            <person name="Sedzielewska K."/>
            <person name="Noel J."/>
            <person name="Charron P."/>
            <person name="Farinelli L."/>
            <person name="Marton T."/>
            <person name="Kruger M."/>
            <person name="Pelin A."/>
            <person name="Brachmann A."/>
            <person name="Corradi N."/>
        </authorList>
    </citation>
    <scope>NUCLEOTIDE SEQUENCE [LARGE SCALE GENOMIC DNA]</scope>
    <source>
        <strain evidence="1 2">A1</strain>
    </source>
</reference>
<accession>A0A2N0RLK4</accession>
<proteinExistence type="predicted"/>
<dbReference type="EMBL" id="LLXH01000661">
    <property type="protein sequence ID" value="PKC64177.1"/>
    <property type="molecule type" value="Genomic_DNA"/>
</dbReference>
<evidence type="ECO:0000313" key="1">
    <source>
        <dbReference type="EMBL" id="PKC64177.1"/>
    </source>
</evidence>
<reference evidence="1 2" key="1">
    <citation type="submission" date="2017-10" db="EMBL/GenBank/DDBJ databases">
        <title>Extensive intraspecific genome diversity in a model arbuscular mycorrhizal fungus.</title>
        <authorList>
            <person name="Chen E.C.H."/>
            <person name="Morin E."/>
            <person name="Baudet D."/>
            <person name="Noel J."/>
            <person name="Ndikumana S."/>
            <person name="Charron P."/>
            <person name="St-Onge C."/>
            <person name="Giorgi J."/>
            <person name="Grigoriev I.V."/>
            <person name="Roux C."/>
            <person name="Martin F.M."/>
            <person name="Corradi N."/>
        </authorList>
    </citation>
    <scope>NUCLEOTIDE SEQUENCE [LARGE SCALE GENOMIC DNA]</scope>
    <source>
        <strain evidence="1 2">A1</strain>
    </source>
</reference>
<dbReference type="AlphaFoldDB" id="A0A2N0RLK4"/>
<sequence length="195" mass="22474">MSTIRVEISVNFPLGMESFEASSNSPQHINHISPGKNSVAMIKTYVSNTSGDFREFFSWNGFFRGLQQFPTAYQSYLSRKEFRCNDQVIRVEISVNFFLGMDSFEASSNSPQHINHISPGKNSVAMIKTYVSNTSGDFREFFSWNGFFRGLQQFPTAYQSYLSRKEFRCNDQGIDKSFRSRNISSQSYNWMSNLL</sequence>
<gene>
    <name evidence="1" type="ORF">RhiirA1_462777</name>
</gene>
<protein>
    <submittedName>
        <fullName evidence="1">Uncharacterized protein</fullName>
    </submittedName>
</protein>
<name>A0A2N0RLK4_9GLOM</name>
<dbReference type="Proteomes" id="UP000232688">
    <property type="component" value="Unassembled WGS sequence"/>
</dbReference>
<organism evidence="1 2">
    <name type="scientific">Rhizophagus irregularis</name>
    <dbReference type="NCBI Taxonomy" id="588596"/>
    <lineage>
        <taxon>Eukaryota</taxon>
        <taxon>Fungi</taxon>
        <taxon>Fungi incertae sedis</taxon>
        <taxon>Mucoromycota</taxon>
        <taxon>Glomeromycotina</taxon>
        <taxon>Glomeromycetes</taxon>
        <taxon>Glomerales</taxon>
        <taxon>Glomeraceae</taxon>
        <taxon>Rhizophagus</taxon>
    </lineage>
</organism>
<evidence type="ECO:0000313" key="2">
    <source>
        <dbReference type="Proteomes" id="UP000232688"/>
    </source>
</evidence>